<evidence type="ECO:0000256" key="9">
    <source>
        <dbReference type="SAM" id="Phobius"/>
    </source>
</evidence>
<feature type="transmembrane region" description="Helical" evidence="9">
    <location>
        <begin position="20"/>
        <end position="37"/>
    </location>
</feature>
<feature type="transmembrane region" description="Helical" evidence="9">
    <location>
        <begin position="49"/>
        <end position="69"/>
    </location>
</feature>
<dbReference type="AlphaFoldDB" id="A0A9D1Q957"/>
<dbReference type="PANTHER" id="PTHR43337:SF1">
    <property type="entry name" value="XANTHINE_URACIL PERMEASE C887.17-RELATED"/>
    <property type="match status" value="1"/>
</dbReference>
<sequence length="439" mass="46049">MLEKIFKLKEHGTNFRTEIFAGVTTFLTMSYIIFVNPSILGNTGMNTDAIFMATCIAAAIGTIVMALAANYPVGMAPGMGLNAFFAFTIAAPVTAGGFGYTWQEALGAVFVSGVIFFILTATGLRSWIIGGIPKSLRASIGAGIGLFLAFIGLSNPAVGIIQGNPATLVSLGDLSSPGALYAILGFFLIVVLDNFKIRGAILISILFVSILSAILGHNEFVGVVSAPPSLAPTFFQLSFEKVLSGSFIQILIALVLVELFDATGVLMSVAKRGGLLDETKVPQAKKRFNRALFADSTAILSGSLLGTSSVTAYVESNSGVQAGGRTGLTALAIAACFILAIFFSPLAASIPAYATAPALVYIAGLMLRELTEVDWDSPTDSIPAALLVLGIPFTYSIAEGFAFGFISYAALKMGTGKFKDIHPATYIIAFLFLLKFALF</sequence>
<organism evidence="10 11">
    <name type="scientific">Candidatus Ignatzschineria merdigallinarum</name>
    <dbReference type="NCBI Taxonomy" id="2838621"/>
    <lineage>
        <taxon>Bacteria</taxon>
        <taxon>Pseudomonadati</taxon>
        <taxon>Pseudomonadota</taxon>
        <taxon>Gammaproteobacteria</taxon>
        <taxon>Cardiobacteriales</taxon>
        <taxon>Ignatzschineriaceae</taxon>
        <taxon>Ignatzschineria</taxon>
    </lineage>
</organism>
<dbReference type="PANTHER" id="PTHR43337">
    <property type="entry name" value="XANTHINE/URACIL PERMEASE C887.17-RELATED"/>
    <property type="match status" value="1"/>
</dbReference>
<feature type="transmembrane region" description="Helical" evidence="9">
    <location>
        <begin position="81"/>
        <end position="102"/>
    </location>
</feature>
<feature type="transmembrane region" description="Helical" evidence="9">
    <location>
        <begin position="108"/>
        <end position="128"/>
    </location>
</feature>
<feature type="transmembrane region" description="Helical" evidence="9">
    <location>
        <begin position="174"/>
        <end position="192"/>
    </location>
</feature>
<accession>A0A9D1Q957</accession>
<evidence type="ECO:0000256" key="7">
    <source>
        <dbReference type="ARBA" id="ARBA00023136"/>
    </source>
</evidence>
<feature type="transmembrane region" description="Helical" evidence="9">
    <location>
        <begin position="140"/>
        <end position="162"/>
    </location>
</feature>
<dbReference type="Proteomes" id="UP000823934">
    <property type="component" value="Unassembled WGS sequence"/>
</dbReference>
<keyword evidence="3 8" id="KW-0813">Transport</keyword>
<dbReference type="Pfam" id="PF00860">
    <property type="entry name" value="Xan_ur_permease"/>
    <property type="match status" value="1"/>
</dbReference>
<evidence type="ECO:0000313" key="10">
    <source>
        <dbReference type="EMBL" id="HIW07751.1"/>
    </source>
</evidence>
<dbReference type="PIRSF" id="PIRSF005353">
    <property type="entry name" value="PbuG"/>
    <property type="match status" value="1"/>
</dbReference>
<gene>
    <name evidence="10" type="ORF">H9889_10595</name>
</gene>
<feature type="transmembrane region" description="Helical" evidence="9">
    <location>
        <begin position="291"/>
        <end position="314"/>
    </location>
</feature>
<proteinExistence type="inferred from homology"/>
<dbReference type="GO" id="GO:0015207">
    <property type="term" value="F:adenine transmembrane transporter activity"/>
    <property type="evidence" value="ECO:0007669"/>
    <property type="project" value="TreeGrafter"/>
</dbReference>
<comment type="similarity">
    <text evidence="2 8">Belongs to the nucleobase:cation symporter-2 (NCS2) (TC 2.A.40) family. Azg-like subfamily.</text>
</comment>
<dbReference type="InterPro" id="IPR026033">
    <property type="entry name" value="Azg-like_bact_archaea"/>
</dbReference>
<name>A0A9D1Q957_9GAMM</name>
<reference evidence="10" key="1">
    <citation type="journal article" date="2021" name="PeerJ">
        <title>Extensive microbial diversity within the chicken gut microbiome revealed by metagenomics and culture.</title>
        <authorList>
            <person name="Gilroy R."/>
            <person name="Ravi A."/>
            <person name="Getino M."/>
            <person name="Pursley I."/>
            <person name="Horton D.L."/>
            <person name="Alikhan N.F."/>
            <person name="Baker D."/>
            <person name="Gharbi K."/>
            <person name="Hall N."/>
            <person name="Watson M."/>
            <person name="Adriaenssens E.M."/>
            <person name="Foster-Nyarko E."/>
            <person name="Jarju S."/>
            <person name="Secka A."/>
            <person name="Antonio M."/>
            <person name="Oren A."/>
            <person name="Chaudhuri R.R."/>
            <person name="La Ragione R."/>
            <person name="Hildebrand F."/>
            <person name="Pallen M.J."/>
        </authorList>
    </citation>
    <scope>NUCLEOTIDE SEQUENCE</scope>
    <source>
        <strain evidence="10">CHK160-9182</strain>
    </source>
</reference>
<feature type="transmembrane region" description="Helical" evidence="9">
    <location>
        <begin position="247"/>
        <end position="270"/>
    </location>
</feature>
<dbReference type="InterPro" id="IPR006043">
    <property type="entry name" value="NCS2"/>
</dbReference>
<comment type="caution">
    <text evidence="10">The sequence shown here is derived from an EMBL/GenBank/DDBJ whole genome shotgun (WGS) entry which is preliminary data.</text>
</comment>
<protein>
    <submittedName>
        <fullName evidence="10">NCS2 family permease</fullName>
    </submittedName>
</protein>
<keyword evidence="7 8" id="KW-0472">Membrane</keyword>
<evidence type="ECO:0000256" key="3">
    <source>
        <dbReference type="ARBA" id="ARBA00022448"/>
    </source>
</evidence>
<evidence type="ECO:0000256" key="5">
    <source>
        <dbReference type="ARBA" id="ARBA00022692"/>
    </source>
</evidence>
<dbReference type="EMBL" id="DXHP01000232">
    <property type="protein sequence ID" value="HIW07751.1"/>
    <property type="molecule type" value="Genomic_DNA"/>
</dbReference>
<dbReference type="InterPro" id="IPR045018">
    <property type="entry name" value="Azg-like"/>
</dbReference>
<evidence type="ECO:0000313" key="11">
    <source>
        <dbReference type="Proteomes" id="UP000823934"/>
    </source>
</evidence>
<feature type="transmembrane region" description="Helical" evidence="9">
    <location>
        <begin position="199"/>
        <end position="217"/>
    </location>
</feature>
<evidence type="ECO:0000256" key="8">
    <source>
        <dbReference type="PIRNR" id="PIRNR005353"/>
    </source>
</evidence>
<keyword evidence="4 8" id="KW-1003">Cell membrane</keyword>
<evidence type="ECO:0000256" key="4">
    <source>
        <dbReference type="ARBA" id="ARBA00022475"/>
    </source>
</evidence>
<evidence type="ECO:0000256" key="1">
    <source>
        <dbReference type="ARBA" id="ARBA00004651"/>
    </source>
</evidence>
<feature type="transmembrane region" description="Helical" evidence="9">
    <location>
        <begin position="387"/>
        <end position="409"/>
    </location>
</feature>
<feature type="transmembrane region" description="Helical" evidence="9">
    <location>
        <begin position="421"/>
        <end position="438"/>
    </location>
</feature>
<evidence type="ECO:0000256" key="2">
    <source>
        <dbReference type="ARBA" id="ARBA00005697"/>
    </source>
</evidence>
<comment type="subcellular location">
    <subcellularLocation>
        <location evidence="1 8">Cell membrane</location>
        <topology evidence="1 8">Multi-pass membrane protein</topology>
    </subcellularLocation>
</comment>
<evidence type="ECO:0000256" key="6">
    <source>
        <dbReference type="ARBA" id="ARBA00022989"/>
    </source>
</evidence>
<feature type="transmembrane region" description="Helical" evidence="9">
    <location>
        <begin position="326"/>
        <end position="343"/>
    </location>
</feature>
<reference evidence="10" key="2">
    <citation type="submission" date="2021-04" db="EMBL/GenBank/DDBJ databases">
        <authorList>
            <person name="Gilroy R."/>
        </authorList>
    </citation>
    <scope>NUCLEOTIDE SEQUENCE</scope>
    <source>
        <strain evidence="10">CHK160-9182</strain>
    </source>
</reference>
<keyword evidence="5 8" id="KW-0812">Transmembrane</keyword>
<keyword evidence="6 8" id="KW-1133">Transmembrane helix</keyword>
<dbReference type="GO" id="GO:0005886">
    <property type="term" value="C:plasma membrane"/>
    <property type="evidence" value="ECO:0007669"/>
    <property type="project" value="UniProtKB-SubCell"/>
</dbReference>